<keyword evidence="3" id="KW-1185">Reference proteome</keyword>
<reference evidence="2 3" key="1">
    <citation type="submission" date="2020-01" db="EMBL/GenBank/DDBJ databases">
        <title>Identification and distribution of gene clusters putatively required for synthesis of sphingolipid metabolism inhibitors in phylogenetically diverse species of the filamentous fungus Fusarium.</title>
        <authorList>
            <person name="Kim H.-S."/>
            <person name="Busman M."/>
            <person name="Brown D.W."/>
            <person name="Divon H."/>
            <person name="Uhlig S."/>
            <person name="Proctor R.H."/>
        </authorList>
    </citation>
    <scope>NUCLEOTIDE SEQUENCE [LARGE SCALE GENOMIC DNA]</scope>
    <source>
        <strain evidence="2 3">NRRL 20459</strain>
    </source>
</reference>
<dbReference type="Proteomes" id="UP000554235">
    <property type="component" value="Unassembled WGS sequence"/>
</dbReference>
<gene>
    <name evidence="2" type="ORF">FALBO_16483</name>
</gene>
<evidence type="ECO:0000313" key="3">
    <source>
        <dbReference type="Proteomes" id="UP000554235"/>
    </source>
</evidence>
<protein>
    <submittedName>
        <fullName evidence="2">Uncharacterized protein</fullName>
    </submittedName>
</protein>
<organism evidence="2 3">
    <name type="scientific">Fusarium albosuccineum</name>
    <dbReference type="NCBI Taxonomy" id="1237068"/>
    <lineage>
        <taxon>Eukaryota</taxon>
        <taxon>Fungi</taxon>
        <taxon>Dikarya</taxon>
        <taxon>Ascomycota</taxon>
        <taxon>Pezizomycotina</taxon>
        <taxon>Sordariomycetes</taxon>
        <taxon>Hypocreomycetidae</taxon>
        <taxon>Hypocreales</taxon>
        <taxon>Nectriaceae</taxon>
        <taxon>Fusarium</taxon>
        <taxon>Fusarium decemcellulare species complex</taxon>
    </lineage>
</organism>
<evidence type="ECO:0000256" key="1">
    <source>
        <dbReference type="SAM" id="MobiDB-lite"/>
    </source>
</evidence>
<accession>A0A8H4KJJ6</accession>
<name>A0A8H4KJJ6_9HYPO</name>
<evidence type="ECO:0000313" key="2">
    <source>
        <dbReference type="EMBL" id="KAF4450403.1"/>
    </source>
</evidence>
<feature type="non-terminal residue" evidence="2">
    <location>
        <position position="93"/>
    </location>
</feature>
<dbReference type="EMBL" id="JAADYS010003131">
    <property type="protein sequence ID" value="KAF4450403.1"/>
    <property type="molecule type" value="Genomic_DNA"/>
</dbReference>
<sequence length="93" mass="10201">MTFVFNKGPQVPTDVFRPVVHISRTKSRADSSSRHRRGGLAIDGGNKNLYCKPEQICHAPRTKPSYQDANPILVLDRPGNVVTAQMAAVDEIG</sequence>
<dbReference type="AlphaFoldDB" id="A0A8H4KJJ6"/>
<comment type="caution">
    <text evidence="2">The sequence shown here is derived from an EMBL/GenBank/DDBJ whole genome shotgun (WGS) entry which is preliminary data.</text>
</comment>
<feature type="region of interest" description="Disordered" evidence="1">
    <location>
        <begin position="25"/>
        <end position="44"/>
    </location>
</feature>
<proteinExistence type="predicted"/>